<evidence type="ECO:0000256" key="1">
    <source>
        <dbReference type="ARBA" id="ARBA00012612"/>
    </source>
</evidence>
<dbReference type="Pfam" id="PF13905">
    <property type="entry name" value="Thioredoxin_8"/>
    <property type="match status" value="1"/>
</dbReference>
<evidence type="ECO:0000313" key="11">
    <source>
        <dbReference type="Proteomes" id="UP001530315"/>
    </source>
</evidence>
<evidence type="ECO:0000256" key="3">
    <source>
        <dbReference type="ARBA" id="ARBA00023002"/>
    </source>
</evidence>
<dbReference type="InterPro" id="IPR012336">
    <property type="entry name" value="Thioredoxin-like_fold"/>
</dbReference>
<dbReference type="AlphaFoldDB" id="A0ABD3MTF9"/>
<dbReference type="Gene3D" id="2.60.40.10">
    <property type="entry name" value="Immunoglobulins"/>
    <property type="match status" value="1"/>
</dbReference>
<dbReference type="PROSITE" id="PS51352">
    <property type="entry name" value="THIOREDOXIN_2"/>
    <property type="match status" value="1"/>
</dbReference>
<dbReference type="InterPro" id="IPR036249">
    <property type="entry name" value="Thioredoxin-like_sf"/>
</dbReference>
<keyword evidence="3" id="KW-0560">Oxidoreductase</keyword>
<dbReference type="EC" id="1.8.1.8" evidence="1"/>
<keyword evidence="11" id="KW-1185">Reference proteome</keyword>
<sequence length="419" mass="45575">MNNEGIILVDADDESITITWPPIGKVSASNPAKYSLQFRPSTSASDNGIDSGASLMYTSLTTDSTSTTARKKNLTGAGHGFWFRVSAATKSKTRVDKSSMDYVGHACRRPFTVLTMMEQSRRMRPPSCKVDGATASPTPNSYVVHVSWKPYDAEGGEDGGVVVLGYKLQMRENDGKSSWATVAPLLTGTEVKKKNLTSKMGYMFRVRPVLRGESGGGEANLETSVSEGGNIVPFSCASDIVGAKKASAPPPVGGPTNGVGDELLKIFKKLPKDELLAKGGMGKVSLSSAFDGVDLVMLYASAHWCPPCRKYTPELVQFYKDARRVYRNDPKRATSIEIVFVSADHDVNGFRNYYSSMPWLAVPYDAETRERLLSWMKVTSVPRLMVLDGKTGKILESNSVGRTLDLARFSKMVGGMKMN</sequence>
<dbReference type="GO" id="GO:0047134">
    <property type="term" value="F:protein-disulfide reductase [NAD(P)H] activity"/>
    <property type="evidence" value="ECO:0007669"/>
    <property type="project" value="UniProtKB-EC"/>
</dbReference>
<evidence type="ECO:0000256" key="6">
    <source>
        <dbReference type="ARBA" id="ARBA00047388"/>
    </source>
</evidence>
<accession>A0ABD3MTF9</accession>
<reference evidence="10 11" key="1">
    <citation type="submission" date="2024-10" db="EMBL/GenBank/DDBJ databases">
        <title>Updated reference genomes for cyclostephanoid diatoms.</title>
        <authorList>
            <person name="Roberts W.R."/>
            <person name="Alverson A.J."/>
        </authorList>
    </citation>
    <scope>NUCLEOTIDE SEQUENCE [LARGE SCALE GENOMIC DNA]</scope>
    <source>
        <strain evidence="10 11">AJA276-08</strain>
    </source>
</reference>
<dbReference type="SUPFAM" id="SSF52833">
    <property type="entry name" value="Thioredoxin-like"/>
    <property type="match status" value="1"/>
</dbReference>
<dbReference type="PROSITE" id="PS50853">
    <property type="entry name" value="FN3"/>
    <property type="match status" value="1"/>
</dbReference>
<keyword evidence="4" id="KW-0520">NAD</keyword>
<dbReference type="InterPro" id="IPR013766">
    <property type="entry name" value="Thioredoxin_domain"/>
</dbReference>
<evidence type="ECO:0000256" key="5">
    <source>
        <dbReference type="ARBA" id="ARBA00025782"/>
    </source>
</evidence>
<comment type="catalytic activity">
    <reaction evidence="6">
        <text>[protein]-dithiol + NAD(+) = [protein]-disulfide + NADH + H(+)</text>
        <dbReference type="Rhea" id="RHEA:18749"/>
        <dbReference type="Rhea" id="RHEA-COMP:10593"/>
        <dbReference type="Rhea" id="RHEA-COMP:10594"/>
        <dbReference type="ChEBI" id="CHEBI:15378"/>
        <dbReference type="ChEBI" id="CHEBI:29950"/>
        <dbReference type="ChEBI" id="CHEBI:50058"/>
        <dbReference type="ChEBI" id="CHEBI:57540"/>
        <dbReference type="ChEBI" id="CHEBI:57945"/>
        <dbReference type="EC" id="1.8.1.8"/>
    </reaction>
</comment>
<dbReference type="PANTHER" id="PTHR13871">
    <property type="entry name" value="THIOREDOXIN"/>
    <property type="match status" value="1"/>
</dbReference>
<feature type="domain" description="Fibronectin type-III" evidence="8">
    <location>
        <begin position="125"/>
        <end position="229"/>
    </location>
</feature>
<protein>
    <recommendedName>
        <fullName evidence="1">protein-disulfide reductase</fullName>
        <ecNumber evidence="1">1.8.1.8</ecNumber>
    </recommendedName>
</protein>
<comment type="catalytic activity">
    <reaction evidence="7">
        <text>[protein]-dithiol + NADP(+) = [protein]-disulfide + NADPH + H(+)</text>
        <dbReference type="Rhea" id="RHEA:18753"/>
        <dbReference type="Rhea" id="RHEA-COMP:10593"/>
        <dbReference type="Rhea" id="RHEA-COMP:10594"/>
        <dbReference type="ChEBI" id="CHEBI:15378"/>
        <dbReference type="ChEBI" id="CHEBI:29950"/>
        <dbReference type="ChEBI" id="CHEBI:50058"/>
        <dbReference type="ChEBI" id="CHEBI:57783"/>
        <dbReference type="ChEBI" id="CHEBI:58349"/>
        <dbReference type="EC" id="1.8.1.8"/>
    </reaction>
</comment>
<evidence type="ECO:0000259" key="9">
    <source>
        <dbReference type="PROSITE" id="PS51352"/>
    </source>
</evidence>
<evidence type="ECO:0000259" key="8">
    <source>
        <dbReference type="PROSITE" id="PS50853"/>
    </source>
</evidence>
<name>A0ABD3MTF9_9STRA</name>
<dbReference type="InterPro" id="IPR052259">
    <property type="entry name" value="Nucleoredoxin-like"/>
</dbReference>
<dbReference type="SUPFAM" id="SSF49265">
    <property type="entry name" value="Fibronectin type III"/>
    <property type="match status" value="1"/>
</dbReference>
<dbReference type="Proteomes" id="UP001530315">
    <property type="component" value="Unassembled WGS sequence"/>
</dbReference>
<dbReference type="InterPro" id="IPR003961">
    <property type="entry name" value="FN3_dom"/>
</dbReference>
<dbReference type="CDD" id="cd00063">
    <property type="entry name" value="FN3"/>
    <property type="match status" value="1"/>
</dbReference>
<dbReference type="InterPro" id="IPR013783">
    <property type="entry name" value="Ig-like_fold"/>
</dbReference>
<gene>
    <name evidence="10" type="ORF">ACHAW5_003173</name>
</gene>
<dbReference type="InterPro" id="IPR036116">
    <property type="entry name" value="FN3_sf"/>
</dbReference>
<evidence type="ECO:0000256" key="4">
    <source>
        <dbReference type="ARBA" id="ARBA00023027"/>
    </source>
</evidence>
<organism evidence="10 11">
    <name type="scientific">Stephanodiscus triporus</name>
    <dbReference type="NCBI Taxonomy" id="2934178"/>
    <lineage>
        <taxon>Eukaryota</taxon>
        <taxon>Sar</taxon>
        <taxon>Stramenopiles</taxon>
        <taxon>Ochrophyta</taxon>
        <taxon>Bacillariophyta</taxon>
        <taxon>Coscinodiscophyceae</taxon>
        <taxon>Thalassiosirophycidae</taxon>
        <taxon>Stephanodiscales</taxon>
        <taxon>Stephanodiscaceae</taxon>
        <taxon>Stephanodiscus</taxon>
    </lineage>
</organism>
<dbReference type="PANTHER" id="PTHR13871:SF96">
    <property type="entry name" value="THIOREDOXIN DOMAIN-CONTAINING PROTEIN"/>
    <property type="match status" value="1"/>
</dbReference>
<evidence type="ECO:0000313" key="10">
    <source>
        <dbReference type="EMBL" id="KAL3767154.1"/>
    </source>
</evidence>
<comment type="similarity">
    <text evidence="5">Belongs to the nucleoredoxin family.</text>
</comment>
<proteinExistence type="inferred from homology"/>
<evidence type="ECO:0000256" key="2">
    <source>
        <dbReference type="ARBA" id="ARBA00022737"/>
    </source>
</evidence>
<dbReference type="EMBL" id="JALLAZ020001712">
    <property type="protein sequence ID" value="KAL3767154.1"/>
    <property type="molecule type" value="Genomic_DNA"/>
</dbReference>
<feature type="domain" description="Thioredoxin" evidence="9">
    <location>
        <begin position="264"/>
        <end position="418"/>
    </location>
</feature>
<keyword evidence="2" id="KW-0677">Repeat</keyword>
<comment type="caution">
    <text evidence="10">The sequence shown here is derived from an EMBL/GenBank/DDBJ whole genome shotgun (WGS) entry which is preliminary data.</text>
</comment>
<dbReference type="Gene3D" id="3.40.30.10">
    <property type="entry name" value="Glutaredoxin"/>
    <property type="match status" value="1"/>
</dbReference>
<evidence type="ECO:0000256" key="7">
    <source>
        <dbReference type="ARBA" id="ARBA00047804"/>
    </source>
</evidence>